<dbReference type="KEGG" id="mhev:MHEL_59760"/>
<dbReference type="Proteomes" id="UP000467148">
    <property type="component" value="Chromosome"/>
</dbReference>
<organism evidence="1 2">
    <name type="scientific">Mycolicibacterium helvum</name>
    <dbReference type="NCBI Taxonomy" id="1534349"/>
    <lineage>
        <taxon>Bacteria</taxon>
        <taxon>Bacillati</taxon>
        <taxon>Actinomycetota</taxon>
        <taxon>Actinomycetes</taxon>
        <taxon>Mycobacteriales</taxon>
        <taxon>Mycobacteriaceae</taxon>
        <taxon>Mycolicibacterium</taxon>
    </lineage>
</organism>
<keyword evidence="2" id="KW-1185">Reference proteome</keyword>
<evidence type="ECO:0000313" key="1">
    <source>
        <dbReference type="EMBL" id="BBY67733.1"/>
    </source>
</evidence>
<dbReference type="AlphaFoldDB" id="A0A7I7TGA0"/>
<reference evidence="1 2" key="1">
    <citation type="journal article" date="2019" name="Emerg. Microbes Infect.">
        <title>Comprehensive subspecies identification of 175 nontuberculous mycobacteria species based on 7547 genomic profiles.</title>
        <authorList>
            <person name="Matsumoto Y."/>
            <person name="Kinjo T."/>
            <person name="Motooka D."/>
            <person name="Nabeya D."/>
            <person name="Jung N."/>
            <person name="Uechi K."/>
            <person name="Horii T."/>
            <person name="Iida T."/>
            <person name="Fujita J."/>
            <person name="Nakamura S."/>
        </authorList>
    </citation>
    <scope>NUCLEOTIDE SEQUENCE [LARGE SCALE GENOMIC DNA]</scope>
    <source>
        <strain evidence="1 2">JCM 30396</strain>
    </source>
</reference>
<accession>A0A7I7TGA0</accession>
<name>A0A7I7TGA0_9MYCO</name>
<proteinExistence type="predicted"/>
<evidence type="ECO:0000313" key="2">
    <source>
        <dbReference type="Proteomes" id="UP000467148"/>
    </source>
</evidence>
<dbReference type="EMBL" id="AP022596">
    <property type="protein sequence ID" value="BBY67733.1"/>
    <property type="molecule type" value="Genomic_DNA"/>
</dbReference>
<protein>
    <submittedName>
        <fullName evidence="1">Uncharacterized protein</fullName>
    </submittedName>
</protein>
<sequence>MFSTDWSRSVGIDVPLAAKLHHVSKLDRPFGIGLTNWVARAHDAGVIAATQVIDRDARSVGW</sequence>
<gene>
    <name evidence="1" type="ORF">MHEL_59760</name>
</gene>